<sequence>MSNFLFLLNHARHAYVLKNLRKKLTDQGDNVYIGSRNLDKPHLAEIVQEFGWDTFVITPVTSKSPIGIVSYIIKQIVQISKVIRKYKIHRIISCGPNLVSIAAKRNKINSVGWIDTEHVNLQVKSAFYLSDVLIAPEFSKFNRYKRISFKSIIDSAYLHPSIFKYNPEIVENIRLLENGRPILYRLTNFTALHDKKIKFRDWEYDLIREIAKNYPIILVSEGEVPKDLQKYQKKYKITDFHHILSQCKLYIGSG</sequence>
<dbReference type="AlphaFoldDB" id="A0A0F9GN53"/>
<dbReference type="InterPro" id="IPR007152">
    <property type="entry name" value="DUF354"/>
</dbReference>
<comment type="caution">
    <text evidence="1">The sequence shown here is derived from an EMBL/GenBank/DDBJ whole genome shotgun (WGS) entry which is preliminary data.</text>
</comment>
<name>A0A0F9GN53_9ZZZZ</name>
<feature type="non-terminal residue" evidence="1">
    <location>
        <position position="254"/>
    </location>
</feature>
<gene>
    <name evidence="1" type="ORF">LCGC14_1806090</name>
</gene>
<dbReference type="EMBL" id="LAZR01017472">
    <property type="protein sequence ID" value="KKM00270.1"/>
    <property type="molecule type" value="Genomic_DNA"/>
</dbReference>
<accession>A0A0F9GN53</accession>
<proteinExistence type="predicted"/>
<evidence type="ECO:0008006" key="2">
    <source>
        <dbReference type="Google" id="ProtNLM"/>
    </source>
</evidence>
<reference evidence="1" key="1">
    <citation type="journal article" date="2015" name="Nature">
        <title>Complex archaea that bridge the gap between prokaryotes and eukaryotes.</title>
        <authorList>
            <person name="Spang A."/>
            <person name="Saw J.H."/>
            <person name="Jorgensen S.L."/>
            <person name="Zaremba-Niedzwiedzka K."/>
            <person name="Martijn J."/>
            <person name="Lind A.E."/>
            <person name="van Eijk R."/>
            <person name="Schleper C."/>
            <person name="Guy L."/>
            <person name="Ettema T.J."/>
        </authorList>
    </citation>
    <scope>NUCLEOTIDE SEQUENCE</scope>
</reference>
<dbReference type="PANTHER" id="PTHR39662">
    <property type="entry name" value="DUF354 DOMAIN-CONTAINING PROTEIN-RELATED"/>
    <property type="match status" value="1"/>
</dbReference>
<protein>
    <recommendedName>
        <fullName evidence="2">Glycosyltransferase subfamily 4-like N-terminal domain-containing protein</fullName>
    </recommendedName>
</protein>
<evidence type="ECO:0000313" key="1">
    <source>
        <dbReference type="EMBL" id="KKM00270.1"/>
    </source>
</evidence>
<dbReference type="PANTHER" id="PTHR39662:SF1">
    <property type="entry name" value="DUF354 DOMAIN-CONTAINING PROTEIN"/>
    <property type="match status" value="1"/>
</dbReference>
<organism evidence="1">
    <name type="scientific">marine sediment metagenome</name>
    <dbReference type="NCBI Taxonomy" id="412755"/>
    <lineage>
        <taxon>unclassified sequences</taxon>
        <taxon>metagenomes</taxon>
        <taxon>ecological metagenomes</taxon>
    </lineage>
</organism>